<dbReference type="SUPFAM" id="SSF52833">
    <property type="entry name" value="Thioredoxin-like"/>
    <property type="match status" value="1"/>
</dbReference>
<organism evidence="4 5">
    <name type="scientific">Simiduia aestuariiviva</name>
    <dbReference type="NCBI Taxonomy" id="1510459"/>
    <lineage>
        <taxon>Bacteria</taxon>
        <taxon>Pseudomonadati</taxon>
        <taxon>Pseudomonadota</taxon>
        <taxon>Gammaproteobacteria</taxon>
        <taxon>Cellvibrionales</taxon>
        <taxon>Cellvibrionaceae</taxon>
        <taxon>Simiduia</taxon>
    </lineage>
</organism>
<dbReference type="Pfam" id="PF13410">
    <property type="entry name" value="GST_C_2"/>
    <property type="match status" value="1"/>
</dbReference>
<dbReference type="InterPro" id="IPR034333">
    <property type="entry name" value="GST_Zeta_N"/>
</dbReference>
<feature type="domain" description="GST C-terminal" evidence="3">
    <location>
        <begin position="85"/>
        <end position="211"/>
    </location>
</feature>
<dbReference type="PROSITE" id="PS50405">
    <property type="entry name" value="GST_CTER"/>
    <property type="match status" value="1"/>
</dbReference>
<dbReference type="InterPro" id="IPR004045">
    <property type="entry name" value="Glutathione_S-Trfase_N"/>
</dbReference>
<accession>A0A839UP91</accession>
<dbReference type="InterPro" id="IPR036282">
    <property type="entry name" value="Glutathione-S-Trfase_C_sf"/>
</dbReference>
<dbReference type="SUPFAM" id="SSF47616">
    <property type="entry name" value="GST C-terminal domain-like"/>
    <property type="match status" value="1"/>
</dbReference>
<dbReference type="InterPro" id="IPR010987">
    <property type="entry name" value="Glutathione-S-Trfase_C-like"/>
</dbReference>
<dbReference type="SFLD" id="SFLDG00358">
    <property type="entry name" value="Main_(cytGST)"/>
    <property type="match status" value="1"/>
</dbReference>
<dbReference type="CDD" id="cd03191">
    <property type="entry name" value="GST_C_Zeta"/>
    <property type="match status" value="1"/>
</dbReference>
<dbReference type="CDD" id="cd03042">
    <property type="entry name" value="GST_N_Zeta"/>
    <property type="match status" value="1"/>
</dbReference>
<keyword evidence="5" id="KW-1185">Reference proteome</keyword>
<dbReference type="InterPro" id="IPR005955">
    <property type="entry name" value="GST_Zeta"/>
</dbReference>
<evidence type="ECO:0000256" key="1">
    <source>
        <dbReference type="ARBA" id="ARBA00010007"/>
    </source>
</evidence>
<dbReference type="PROSITE" id="PS50404">
    <property type="entry name" value="GST_NTER"/>
    <property type="match status" value="1"/>
</dbReference>
<dbReference type="Pfam" id="PF13417">
    <property type="entry name" value="GST_N_3"/>
    <property type="match status" value="1"/>
</dbReference>
<comment type="caution">
    <text evidence="4">The sequence shown here is derived from an EMBL/GenBank/DDBJ whole genome shotgun (WGS) entry which is preliminary data.</text>
</comment>
<dbReference type="NCBIfam" id="TIGR01262">
    <property type="entry name" value="maiA"/>
    <property type="match status" value="1"/>
</dbReference>
<evidence type="ECO:0000259" key="3">
    <source>
        <dbReference type="PROSITE" id="PS50405"/>
    </source>
</evidence>
<reference evidence="4 5" key="1">
    <citation type="submission" date="2020-08" db="EMBL/GenBank/DDBJ databases">
        <title>Genomic Encyclopedia of Type Strains, Phase III (KMG-III): the genomes of soil and plant-associated and newly described type strains.</title>
        <authorList>
            <person name="Whitman W."/>
        </authorList>
    </citation>
    <scope>NUCLEOTIDE SEQUENCE [LARGE SCALE GENOMIC DNA]</scope>
    <source>
        <strain evidence="4 5">CECT 8571</strain>
    </source>
</reference>
<keyword evidence="4" id="KW-0413">Isomerase</keyword>
<dbReference type="EMBL" id="JACHXZ010000001">
    <property type="protein sequence ID" value="MBB3167576.1"/>
    <property type="molecule type" value="Genomic_DNA"/>
</dbReference>
<sequence>MKLYGYFRSSAAYRVRIALNLKGIAAEQVPVSLIKGEQQQATYTALNPQGLVPALATEQGLLTQSLAIIEYLESQHPTPALLPGDAWQQAQIRAFALALACDIHPLNNLRVLKYLTGDLALEDTQKNQWYAHWIQTGFAALESQLTQTAGAFCFGDSPTLADVCLVPQVYNAKRFNVDLSAFPKVQAIAEHCNTLPAFIDASPEQQPDAPK</sequence>
<comment type="similarity">
    <text evidence="1">Belongs to the GST superfamily. Zeta family.</text>
</comment>
<gene>
    <name evidence="4" type="ORF">FHS30_000752</name>
</gene>
<protein>
    <submittedName>
        <fullName evidence="4">Maleylacetoacetate isomerase</fullName>
    </submittedName>
</protein>
<dbReference type="Gene3D" id="1.20.1050.10">
    <property type="match status" value="1"/>
</dbReference>
<dbReference type="GO" id="GO:0006749">
    <property type="term" value="P:glutathione metabolic process"/>
    <property type="evidence" value="ECO:0007669"/>
    <property type="project" value="TreeGrafter"/>
</dbReference>
<name>A0A839UP91_9GAMM</name>
<evidence type="ECO:0000259" key="2">
    <source>
        <dbReference type="PROSITE" id="PS50404"/>
    </source>
</evidence>
<dbReference type="InterPro" id="IPR034330">
    <property type="entry name" value="GST_Zeta_C"/>
</dbReference>
<dbReference type="InterPro" id="IPR036249">
    <property type="entry name" value="Thioredoxin-like_sf"/>
</dbReference>
<proteinExistence type="inferred from homology"/>
<dbReference type="PANTHER" id="PTHR42673">
    <property type="entry name" value="MALEYLACETOACETATE ISOMERASE"/>
    <property type="match status" value="1"/>
</dbReference>
<feature type="domain" description="GST N-terminal" evidence="2">
    <location>
        <begin position="1"/>
        <end position="80"/>
    </location>
</feature>
<dbReference type="GO" id="GO:0004364">
    <property type="term" value="F:glutathione transferase activity"/>
    <property type="evidence" value="ECO:0007669"/>
    <property type="project" value="TreeGrafter"/>
</dbReference>
<dbReference type="PANTHER" id="PTHR42673:SF21">
    <property type="entry name" value="GLUTATHIONE S-TRANSFERASE YFCF"/>
    <property type="match status" value="1"/>
</dbReference>
<evidence type="ECO:0000313" key="4">
    <source>
        <dbReference type="EMBL" id="MBB3167576.1"/>
    </source>
</evidence>
<dbReference type="GO" id="GO:0016034">
    <property type="term" value="F:maleylacetoacetate isomerase activity"/>
    <property type="evidence" value="ECO:0007669"/>
    <property type="project" value="TreeGrafter"/>
</dbReference>
<dbReference type="RefSeq" id="WP_183908416.1">
    <property type="nucleotide sequence ID" value="NZ_JACHXZ010000001.1"/>
</dbReference>
<evidence type="ECO:0000313" key="5">
    <source>
        <dbReference type="Proteomes" id="UP000559987"/>
    </source>
</evidence>
<dbReference type="GO" id="GO:0005737">
    <property type="term" value="C:cytoplasm"/>
    <property type="evidence" value="ECO:0007669"/>
    <property type="project" value="InterPro"/>
</dbReference>
<dbReference type="Proteomes" id="UP000559987">
    <property type="component" value="Unassembled WGS sequence"/>
</dbReference>
<dbReference type="GO" id="GO:0006559">
    <property type="term" value="P:L-phenylalanine catabolic process"/>
    <property type="evidence" value="ECO:0007669"/>
    <property type="project" value="TreeGrafter"/>
</dbReference>
<dbReference type="AlphaFoldDB" id="A0A839UP91"/>
<dbReference type="FunFam" id="1.20.1050.10:FF:000017">
    <property type="entry name" value="Maleylacetoacetate isomerase"/>
    <property type="match status" value="1"/>
</dbReference>
<dbReference type="SFLD" id="SFLDS00019">
    <property type="entry name" value="Glutathione_Transferase_(cytos"/>
    <property type="match status" value="1"/>
</dbReference>
<dbReference type="Gene3D" id="3.40.30.10">
    <property type="entry name" value="Glutaredoxin"/>
    <property type="match status" value="1"/>
</dbReference>
<dbReference type="InterPro" id="IPR040079">
    <property type="entry name" value="Glutathione_S-Trfase"/>
</dbReference>